<dbReference type="InterPro" id="IPR001878">
    <property type="entry name" value="Znf_CCHC"/>
</dbReference>
<feature type="region of interest" description="Disordered" evidence="2">
    <location>
        <begin position="626"/>
        <end position="648"/>
    </location>
</feature>
<dbReference type="EMBL" id="JAVXUO010002530">
    <property type="protein sequence ID" value="KAK2972356.1"/>
    <property type="molecule type" value="Genomic_DNA"/>
</dbReference>
<evidence type="ECO:0000313" key="5">
    <source>
        <dbReference type="Proteomes" id="UP001187471"/>
    </source>
</evidence>
<dbReference type="Pfam" id="PF03364">
    <property type="entry name" value="Polyketide_cyc"/>
    <property type="match status" value="1"/>
</dbReference>
<keyword evidence="1" id="KW-0862">Zinc</keyword>
<feature type="region of interest" description="Disordered" evidence="2">
    <location>
        <begin position="575"/>
        <end position="594"/>
    </location>
</feature>
<dbReference type="Gene3D" id="3.30.530.20">
    <property type="match status" value="1"/>
</dbReference>
<reference evidence="4" key="1">
    <citation type="submission" date="2022-12" db="EMBL/GenBank/DDBJ databases">
        <title>Draft genome assemblies for two species of Escallonia (Escalloniales).</title>
        <authorList>
            <person name="Chanderbali A."/>
            <person name="Dervinis C."/>
            <person name="Anghel I."/>
            <person name="Soltis D."/>
            <person name="Soltis P."/>
            <person name="Zapata F."/>
        </authorList>
    </citation>
    <scope>NUCLEOTIDE SEQUENCE</scope>
    <source>
        <strain evidence="4">UCBG92.1500</strain>
        <tissue evidence="4">Leaf</tissue>
    </source>
</reference>
<feature type="domain" description="CCHC-type" evidence="3">
    <location>
        <begin position="208"/>
        <end position="222"/>
    </location>
</feature>
<feature type="region of interest" description="Disordered" evidence="2">
    <location>
        <begin position="294"/>
        <end position="330"/>
    </location>
</feature>
<keyword evidence="1" id="KW-0479">Metal-binding</keyword>
<evidence type="ECO:0000313" key="4">
    <source>
        <dbReference type="EMBL" id="KAK2972356.1"/>
    </source>
</evidence>
<dbReference type="CDD" id="cd08866">
    <property type="entry name" value="SRPBCC_11"/>
    <property type="match status" value="1"/>
</dbReference>
<evidence type="ECO:0000259" key="3">
    <source>
        <dbReference type="PROSITE" id="PS50158"/>
    </source>
</evidence>
<dbReference type="InterPro" id="IPR025558">
    <property type="entry name" value="DUF4283"/>
</dbReference>
<keyword evidence="5" id="KW-1185">Reference proteome</keyword>
<evidence type="ECO:0000256" key="2">
    <source>
        <dbReference type="SAM" id="MobiDB-lite"/>
    </source>
</evidence>
<dbReference type="GO" id="GO:0003676">
    <property type="term" value="F:nucleic acid binding"/>
    <property type="evidence" value="ECO:0007669"/>
    <property type="project" value="InterPro"/>
</dbReference>
<dbReference type="Pfam" id="PF14111">
    <property type="entry name" value="DUF4283"/>
    <property type="match status" value="1"/>
</dbReference>
<name>A0AA88R3Z2_9ASTE</name>
<comment type="caution">
    <text evidence="4">The sequence shown here is derived from an EMBL/GenBank/DDBJ whole genome shotgun (WGS) entry which is preliminary data.</text>
</comment>
<dbReference type="Proteomes" id="UP001187471">
    <property type="component" value="Unassembled WGS sequence"/>
</dbReference>
<dbReference type="PANTHER" id="PTHR34060:SF1">
    <property type="entry name" value="POLYKETIDE CYCLASE _ DEHYDRASE AND LIPID TRANSPORT PROTEIN"/>
    <property type="match status" value="1"/>
</dbReference>
<proteinExistence type="predicted"/>
<evidence type="ECO:0000256" key="1">
    <source>
        <dbReference type="PROSITE-ProRule" id="PRU00047"/>
    </source>
</evidence>
<dbReference type="PROSITE" id="PS50158">
    <property type="entry name" value="ZF_CCHC"/>
    <property type="match status" value="1"/>
</dbReference>
<keyword evidence="1" id="KW-0863">Zinc-finger</keyword>
<dbReference type="InterPro" id="IPR023393">
    <property type="entry name" value="START-like_dom_sf"/>
</dbReference>
<accession>A0AA88R3Z2</accession>
<dbReference type="AlphaFoldDB" id="A0AA88R3Z2"/>
<dbReference type="InterPro" id="IPR005031">
    <property type="entry name" value="COQ10_START"/>
</dbReference>
<dbReference type="SUPFAM" id="SSF55961">
    <property type="entry name" value="Bet v1-like"/>
    <property type="match status" value="1"/>
</dbReference>
<sequence length="995" mass="109231">MSSTEDSSNLEEPLALERSGHMVFVPPELSSANQLRWQRTLVGRFADDRVFPCSFVQAMVDQFWTLTGATEVEAVGDYFAFHFSADCDLDCIISHGPWNMNGALLVVAPWHQFSCIPRLDFSTVNLWVRLHDIPAELFLYEVAEQLGAHFGEVLEVDWSEQRRVRRDYLRVKVRVSISDPLVTGVYIPTIPEHCTWIWASYEKIFRVCYRCGVIGHVNINCPLTLVQARQLSEAVLARYPPSLSARIYYQVHRPKYTSCLRAFANTNWNRTSKIHLLNDWAGLNAMDLDNISSNTHSANSGSPASVDSTVGSNISATDPDSGESSGTSATTFYSCAESPVSPVTALPEISAGSPENLSPATVVPLPDAAGVGSPEVPRFHCATNTCLAAASPPNHGNDICSLTPPLDTHAASFVAPDQHEEVVGEPYPSLGEQWAQYIFGPKSIELNLTIDGPYPSFPPKPSPPSSTRPYIPDPAACPASSGGLALDQYGTNLASSLSQLAVTGQACPHPLASGLLAPSAAHLPESDSHTTQFSPAFVMRIPSETEFQLEDDPPLQTCHTVGAHLRPSLLLLSSTTSVHSPESNSSSTSSGKRTRDLDSDLLVIPLVVKKIKSGAILQVEAGLVTSTSSSDSSSSGSRKRSSSHTVIPSASFSLKRTRTYSPEAPPRPPDILRTEFLLIALQELASSKEGVENEMQMHAFPNALLWYSLPPLLYVEASRSGVHAHAFASLFPVGRELRNPISQSPPPPISSVLSLEAFNTSSKHPLPRFCRLSPNSSDVNSITLSPENNDGDEAILDDEEDDEIASSLLGIEIEIEKVGKNCRRIRSKATVEASLQTVWNILTDYERLADFIPGLAVSQLVEKRDNFARLFQIGQQSLAFGLKFNAKGVVDCYEKDLETLPFGQRRDIEFKMIEGDFKLFEGKWSIEQHETERREQVDSLVSQEFHTTLSYVVDVEPKLWLPVRLIEGRLCREITTNLSCIREEAQKAFHKDLPL</sequence>
<protein>
    <recommendedName>
        <fullName evidence="3">CCHC-type domain-containing protein</fullName>
    </recommendedName>
</protein>
<dbReference type="PANTHER" id="PTHR34060">
    <property type="entry name" value="POLYKETIDE CYCLASE / DEHYDRASE AND LIPID TRANSPORT PROTEIN"/>
    <property type="match status" value="1"/>
</dbReference>
<organism evidence="4 5">
    <name type="scientific">Escallonia rubra</name>
    <dbReference type="NCBI Taxonomy" id="112253"/>
    <lineage>
        <taxon>Eukaryota</taxon>
        <taxon>Viridiplantae</taxon>
        <taxon>Streptophyta</taxon>
        <taxon>Embryophyta</taxon>
        <taxon>Tracheophyta</taxon>
        <taxon>Spermatophyta</taxon>
        <taxon>Magnoliopsida</taxon>
        <taxon>eudicotyledons</taxon>
        <taxon>Gunneridae</taxon>
        <taxon>Pentapetalae</taxon>
        <taxon>asterids</taxon>
        <taxon>campanulids</taxon>
        <taxon>Escalloniales</taxon>
        <taxon>Escalloniaceae</taxon>
        <taxon>Escallonia</taxon>
    </lineage>
</organism>
<dbReference type="GO" id="GO:0008270">
    <property type="term" value="F:zinc ion binding"/>
    <property type="evidence" value="ECO:0007669"/>
    <property type="project" value="UniProtKB-KW"/>
</dbReference>
<gene>
    <name evidence="4" type="ORF">RJ640_014414</name>
</gene>
<feature type="compositionally biased region" description="Low complexity" evidence="2">
    <location>
        <begin position="626"/>
        <end position="636"/>
    </location>
</feature>
<feature type="compositionally biased region" description="Low complexity" evidence="2">
    <location>
        <begin position="575"/>
        <end position="590"/>
    </location>
</feature>